<evidence type="ECO:0000313" key="1">
    <source>
        <dbReference type="EMBL" id="QDT28462.1"/>
    </source>
</evidence>
<evidence type="ECO:0008006" key="3">
    <source>
        <dbReference type="Google" id="ProtNLM"/>
    </source>
</evidence>
<name>A0A517Q9Z8_9PLAN</name>
<gene>
    <name evidence="1" type="ORF">Enr10x_38060</name>
</gene>
<accession>A0A517Q9Z8</accession>
<dbReference type="AlphaFoldDB" id="A0A517Q9Z8"/>
<dbReference type="RefSeq" id="WP_145450960.1">
    <property type="nucleotide sequence ID" value="NZ_CP037421.1"/>
</dbReference>
<reference evidence="1 2" key="1">
    <citation type="submission" date="2019-03" db="EMBL/GenBank/DDBJ databases">
        <title>Deep-cultivation of Planctomycetes and their phenomic and genomic characterization uncovers novel biology.</title>
        <authorList>
            <person name="Wiegand S."/>
            <person name="Jogler M."/>
            <person name="Boedeker C."/>
            <person name="Pinto D."/>
            <person name="Vollmers J."/>
            <person name="Rivas-Marin E."/>
            <person name="Kohn T."/>
            <person name="Peeters S.H."/>
            <person name="Heuer A."/>
            <person name="Rast P."/>
            <person name="Oberbeckmann S."/>
            <person name="Bunk B."/>
            <person name="Jeske O."/>
            <person name="Meyerdierks A."/>
            <person name="Storesund J.E."/>
            <person name="Kallscheuer N."/>
            <person name="Luecker S."/>
            <person name="Lage O.M."/>
            <person name="Pohl T."/>
            <person name="Merkel B.J."/>
            <person name="Hornburger P."/>
            <person name="Mueller R.-W."/>
            <person name="Bruemmer F."/>
            <person name="Labrenz M."/>
            <person name="Spormann A.M."/>
            <person name="Op den Camp H."/>
            <person name="Overmann J."/>
            <person name="Amann R."/>
            <person name="Jetten M.S.M."/>
            <person name="Mascher T."/>
            <person name="Medema M.H."/>
            <person name="Devos D.P."/>
            <person name="Kaster A.-K."/>
            <person name="Ovreas L."/>
            <person name="Rohde M."/>
            <person name="Galperin M.Y."/>
            <person name="Jogler C."/>
        </authorList>
    </citation>
    <scope>NUCLEOTIDE SEQUENCE [LARGE SCALE GENOMIC DNA]</scope>
    <source>
        <strain evidence="1 2">Enr10</strain>
    </source>
</reference>
<dbReference type="Proteomes" id="UP000315647">
    <property type="component" value="Chromosome"/>
</dbReference>
<keyword evidence="2" id="KW-1185">Reference proteome</keyword>
<organism evidence="1 2">
    <name type="scientific">Gimesia panareensis</name>
    <dbReference type="NCBI Taxonomy" id="2527978"/>
    <lineage>
        <taxon>Bacteria</taxon>
        <taxon>Pseudomonadati</taxon>
        <taxon>Planctomycetota</taxon>
        <taxon>Planctomycetia</taxon>
        <taxon>Planctomycetales</taxon>
        <taxon>Planctomycetaceae</taxon>
        <taxon>Gimesia</taxon>
    </lineage>
</organism>
<sequence>MQVLRQSLSSAGLLTVLLAVIVLPESVQGAEAKSEPQQNLTKLIQAIQDNERLYQNLKLKLTRTHTDELNLFLVPDKERAQRVAEISLTVEGKQFREQMREQGEFVVISGGLGGGISSPEKKPEPNRTKTGTEIRTEVSNGHVCRIFNESLFPTEKESREAYGLITDRIPQVSHLARPHMLLNVWPTGIPLSTCLQGPEAVRTFLGETSNKRRYTSRTQVLDSVEYRGHPCTRVRMEILDQDGRARTRREFWLAEDRNLIPVQILSFHNRDSNFQPTAEGVVEDWLEVAPGIWYPQKASFKRYNSTQLRRDDQQVLAWRLDYDVQSVELNPEVNASQFTQLDFPPGTSVSVWENRKQVRKYEQGE</sequence>
<evidence type="ECO:0000313" key="2">
    <source>
        <dbReference type="Proteomes" id="UP000315647"/>
    </source>
</evidence>
<proteinExistence type="predicted"/>
<protein>
    <recommendedName>
        <fullName evidence="3">Outer membrane lipoprotein-sorting protein</fullName>
    </recommendedName>
</protein>
<dbReference type="EMBL" id="CP037421">
    <property type="protein sequence ID" value="QDT28462.1"/>
    <property type="molecule type" value="Genomic_DNA"/>
</dbReference>